<keyword evidence="16" id="KW-1185">Reference proteome</keyword>
<evidence type="ECO:0000256" key="5">
    <source>
        <dbReference type="ARBA" id="ARBA00022598"/>
    </source>
</evidence>
<comment type="similarity">
    <text evidence="3 12">Belongs to the class-II aminoacyl-tRNA synthetase family. Type-1 seryl-tRNA synthetase subfamily.</text>
</comment>
<comment type="function">
    <text evidence="12">Catalyzes the attachment of serine to tRNA(Ser). Is also able to aminoacylate tRNA(Sec) with serine, to form the misacylated tRNA L-seryl-tRNA(Sec), which will be further converted into selenocysteinyl-tRNA(Sec).</text>
</comment>
<keyword evidence="6 12" id="KW-0547">Nucleotide-binding</keyword>
<protein>
    <recommendedName>
        <fullName evidence="12">Serine--tRNA ligase</fullName>
        <ecNumber evidence="12">6.1.1.11</ecNumber>
    </recommendedName>
    <alternativeName>
        <fullName evidence="12">Seryl-tRNA synthetase</fullName>
        <shortName evidence="12">SerRS</shortName>
    </alternativeName>
    <alternativeName>
        <fullName evidence="12">Seryl-tRNA(Ser/Sec) synthetase</fullName>
    </alternativeName>
</protein>
<keyword evidence="5 12" id="KW-0436">Ligase</keyword>
<comment type="pathway">
    <text evidence="2 12">Aminoacyl-tRNA biosynthesis; selenocysteinyl-tRNA(Sec) biosynthesis; L-seryl-tRNA(Sec) from L-serine and tRNA(Sec): step 1/1.</text>
</comment>
<dbReference type="NCBIfam" id="TIGR00414">
    <property type="entry name" value="serS"/>
    <property type="match status" value="1"/>
</dbReference>
<dbReference type="PRINTS" id="PR00981">
    <property type="entry name" value="TRNASYNTHSER"/>
</dbReference>
<gene>
    <name evidence="12 15" type="primary">serS</name>
    <name evidence="15" type="ORF">GCM10011358_26820</name>
</gene>
<dbReference type="InterPro" id="IPR002317">
    <property type="entry name" value="Ser-tRNA-ligase_type_1"/>
</dbReference>
<reference evidence="16" key="1">
    <citation type="journal article" date="2019" name="Int. J. Syst. Evol. Microbiol.">
        <title>The Global Catalogue of Microorganisms (GCM) 10K type strain sequencing project: providing services to taxonomists for standard genome sequencing and annotation.</title>
        <authorList>
            <consortium name="The Broad Institute Genomics Platform"/>
            <consortium name="The Broad Institute Genome Sequencing Center for Infectious Disease"/>
            <person name="Wu L."/>
            <person name="Ma J."/>
        </authorList>
    </citation>
    <scope>NUCLEOTIDE SEQUENCE [LARGE SCALE GENOMIC DNA]</scope>
    <source>
        <strain evidence="16">CGMCC 1.12922</strain>
    </source>
</reference>
<dbReference type="GO" id="GO:0016874">
    <property type="term" value="F:ligase activity"/>
    <property type="evidence" value="ECO:0007669"/>
    <property type="project" value="UniProtKB-KW"/>
</dbReference>
<dbReference type="PANTHER" id="PTHR43697:SF1">
    <property type="entry name" value="SERINE--TRNA LIGASE"/>
    <property type="match status" value="1"/>
</dbReference>
<keyword evidence="7 12" id="KW-0067">ATP-binding</keyword>
<evidence type="ECO:0000256" key="11">
    <source>
        <dbReference type="ARBA" id="ARBA00048823"/>
    </source>
</evidence>
<sequence length="464" mass="50248">MSFADTLPGPISGFPRAGLFAIPHPAQTQAKAKTMHDIRLIRDNPDAFDAAMARRGLSGVSAEVLALDEARRSAITQAEAAQAEANKASKQVGAAKASGNEAEFERLRALVAEKKGETARLSDEAKAKDAALATLLMGLPNILADDVPEGADEDENVEIRRWGTPRAFDFTPVEHYQLAATQSGLNFELAAKLSGARFAVLSGAVARLHRALAQFMLDTHVNENGLTEAITPVLVREEMMLGTGQLPKFGEDSYKTEEGWWLIPTAEVTLTNFVNGEVVEAGDLPMRYVAHTQCFRSEAGSAGKDTAGMLRQHQFEKVEMVSITRPDESEAEHEAMTRRAEDILERLGLPYRTVRLCSGDTGFGARRTHDIEVWLPGQNSYREISSVSTTGDFQARRMNARFRPEPGAKPEFLHTLNGSGLAVGRCLIAVLENGQEEDGSVTLPAALAPWIGGKTRITAEGVLA</sequence>
<feature type="domain" description="Aminoacyl-transfer RNA synthetases class-II family profile" evidence="14">
    <location>
        <begin position="207"/>
        <end position="444"/>
    </location>
</feature>
<evidence type="ECO:0000256" key="3">
    <source>
        <dbReference type="ARBA" id="ARBA00010728"/>
    </source>
</evidence>
<dbReference type="InterPro" id="IPR010978">
    <property type="entry name" value="tRNA-bd_arm"/>
</dbReference>
<comment type="catalytic activity">
    <reaction evidence="11 12">
        <text>tRNA(Ser) + L-serine + ATP = L-seryl-tRNA(Ser) + AMP + diphosphate + H(+)</text>
        <dbReference type="Rhea" id="RHEA:12292"/>
        <dbReference type="Rhea" id="RHEA-COMP:9669"/>
        <dbReference type="Rhea" id="RHEA-COMP:9703"/>
        <dbReference type="ChEBI" id="CHEBI:15378"/>
        <dbReference type="ChEBI" id="CHEBI:30616"/>
        <dbReference type="ChEBI" id="CHEBI:33019"/>
        <dbReference type="ChEBI" id="CHEBI:33384"/>
        <dbReference type="ChEBI" id="CHEBI:78442"/>
        <dbReference type="ChEBI" id="CHEBI:78533"/>
        <dbReference type="ChEBI" id="CHEBI:456215"/>
        <dbReference type="EC" id="6.1.1.11"/>
    </reaction>
</comment>
<feature type="binding site" evidence="12">
    <location>
        <position position="419"/>
    </location>
    <ligand>
        <name>L-serine</name>
        <dbReference type="ChEBI" id="CHEBI:33384"/>
    </ligand>
</feature>
<evidence type="ECO:0000256" key="10">
    <source>
        <dbReference type="ARBA" id="ARBA00047929"/>
    </source>
</evidence>
<feature type="binding site" evidence="12">
    <location>
        <begin position="265"/>
        <end position="267"/>
    </location>
    <ligand>
        <name>L-serine</name>
        <dbReference type="ChEBI" id="CHEBI:33384"/>
    </ligand>
</feature>
<dbReference type="EC" id="6.1.1.11" evidence="12"/>
<dbReference type="PROSITE" id="PS50862">
    <property type="entry name" value="AA_TRNA_LIGASE_II"/>
    <property type="match status" value="1"/>
</dbReference>
<accession>A0ABQ1QU28</accession>
<evidence type="ECO:0000256" key="13">
    <source>
        <dbReference type="SAM" id="Coils"/>
    </source>
</evidence>
<keyword evidence="8 12" id="KW-0648">Protein biosynthesis</keyword>
<dbReference type="InterPro" id="IPR042103">
    <property type="entry name" value="SerRS_1_N_sf"/>
</dbReference>
<dbReference type="InterPro" id="IPR006195">
    <property type="entry name" value="aa-tRNA-synth_II"/>
</dbReference>
<dbReference type="Pfam" id="PF00587">
    <property type="entry name" value="tRNA-synt_2b"/>
    <property type="match status" value="1"/>
</dbReference>
<dbReference type="PANTHER" id="PTHR43697">
    <property type="entry name" value="SERYL-TRNA SYNTHETASE"/>
    <property type="match status" value="1"/>
</dbReference>
<feature type="binding site" evidence="12">
    <location>
        <begin position="383"/>
        <end position="386"/>
    </location>
    <ligand>
        <name>ATP</name>
        <dbReference type="ChEBI" id="CHEBI:30616"/>
    </ligand>
</feature>
<keyword evidence="13" id="KW-0175">Coiled coil</keyword>
<dbReference type="PIRSF" id="PIRSF001529">
    <property type="entry name" value="Ser-tRNA-synth_IIa"/>
    <property type="match status" value="1"/>
</dbReference>
<dbReference type="SUPFAM" id="SSF46589">
    <property type="entry name" value="tRNA-binding arm"/>
    <property type="match status" value="1"/>
</dbReference>
<dbReference type="InterPro" id="IPR002314">
    <property type="entry name" value="aa-tRNA-synt_IIb"/>
</dbReference>
<comment type="catalytic activity">
    <reaction evidence="10 12">
        <text>tRNA(Sec) + L-serine + ATP = L-seryl-tRNA(Sec) + AMP + diphosphate + H(+)</text>
        <dbReference type="Rhea" id="RHEA:42580"/>
        <dbReference type="Rhea" id="RHEA-COMP:9742"/>
        <dbReference type="Rhea" id="RHEA-COMP:10128"/>
        <dbReference type="ChEBI" id="CHEBI:15378"/>
        <dbReference type="ChEBI" id="CHEBI:30616"/>
        <dbReference type="ChEBI" id="CHEBI:33019"/>
        <dbReference type="ChEBI" id="CHEBI:33384"/>
        <dbReference type="ChEBI" id="CHEBI:78442"/>
        <dbReference type="ChEBI" id="CHEBI:78533"/>
        <dbReference type="ChEBI" id="CHEBI:456215"/>
        <dbReference type="EC" id="6.1.1.11"/>
    </reaction>
</comment>
<evidence type="ECO:0000256" key="8">
    <source>
        <dbReference type="ARBA" id="ARBA00022917"/>
    </source>
</evidence>
<feature type="binding site" evidence="12">
    <location>
        <position position="319"/>
    </location>
    <ligand>
        <name>L-serine</name>
        <dbReference type="ChEBI" id="CHEBI:33384"/>
    </ligand>
</feature>
<dbReference type="Gene3D" id="3.30.930.10">
    <property type="entry name" value="Bira Bifunctional Protein, Domain 2"/>
    <property type="match status" value="1"/>
</dbReference>
<evidence type="ECO:0000256" key="7">
    <source>
        <dbReference type="ARBA" id="ARBA00022840"/>
    </source>
</evidence>
<comment type="caution">
    <text evidence="12">Lacks conserved residue(s) required for the propagation of feature annotation.</text>
</comment>
<keyword evidence="9 12" id="KW-0030">Aminoacyl-tRNA synthetase</keyword>
<comment type="caution">
    <text evidence="15">The sequence shown here is derived from an EMBL/GenBank/DDBJ whole genome shotgun (WGS) entry which is preliminary data.</text>
</comment>
<proteinExistence type="inferred from homology"/>
<evidence type="ECO:0000256" key="2">
    <source>
        <dbReference type="ARBA" id="ARBA00005045"/>
    </source>
</evidence>
<dbReference type="CDD" id="cd00770">
    <property type="entry name" value="SerRS_core"/>
    <property type="match status" value="1"/>
</dbReference>
<evidence type="ECO:0000256" key="6">
    <source>
        <dbReference type="ARBA" id="ARBA00022741"/>
    </source>
</evidence>
<dbReference type="EMBL" id="BMGI01000004">
    <property type="protein sequence ID" value="GGD41582.1"/>
    <property type="molecule type" value="Genomic_DNA"/>
</dbReference>
<comment type="subunit">
    <text evidence="12">Homodimer. The tRNA molecule binds across the dimer.</text>
</comment>
<name>A0ABQ1QU28_9RHOB</name>
<dbReference type="InterPro" id="IPR015866">
    <property type="entry name" value="Ser-tRNA-synth_1_N"/>
</dbReference>
<dbReference type="Proteomes" id="UP000617355">
    <property type="component" value="Unassembled WGS sequence"/>
</dbReference>
<dbReference type="SUPFAM" id="SSF55681">
    <property type="entry name" value="Class II aaRS and biotin synthetases"/>
    <property type="match status" value="1"/>
</dbReference>
<dbReference type="HAMAP" id="MF_00176">
    <property type="entry name" value="Ser_tRNA_synth_type1"/>
    <property type="match status" value="1"/>
</dbReference>
<evidence type="ECO:0000256" key="12">
    <source>
        <dbReference type="HAMAP-Rule" id="MF_00176"/>
    </source>
</evidence>
<organism evidence="15 16">
    <name type="scientific">Sinisalibacter lacisalsi</name>
    <dbReference type="NCBI Taxonomy" id="1526570"/>
    <lineage>
        <taxon>Bacteria</taxon>
        <taxon>Pseudomonadati</taxon>
        <taxon>Pseudomonadota</taxon>
        <taxon>Alphaproteobacteria</taxon>
        <taxon>Rhodobacterales</taxon>
        <taxon>Roseobacteraceae</taxon>
        <taxon>Sinisalibacter</taxon>
    </lineage>
</organism>
<evidence type="ECO:0000313" key="15">
    <source>
        <dbReference type="EMBL" id="GGD41582.1"/>
    </source>
</evidence>
<dbReference type="Pfam" id="PF02403">
    <property type="entry name" value="Seryl_tRNA_N"/>
    <property type="match status" value="1"/>
</dbReference>
<comment type="subcellular location">
    <subcellularLocation>
        <location evidence="1 12">Cytoplasm</location>
    </subcellularLocation>
</comment>
<evidence type="ECO:0000256" key="9">
    <source>
        <dbReference type="ARBA" id="ARBA00023146"/>
    </source>
</evidence>
<keyword evidence="4 12" id="KW-0963">Cytoplasm</keyword>
<feature type="coiled-coil region" evidence="13">
    <location>
        <begin position="71"/>
        <end position="98"/>
    </location>
</feature>
<comment type="domain">
    <text evidence="12">Consists of two distinct domains, a catalytic core and a N-terminal extension that is involved in tRNA binding.</text>
</comment>
<feature type="binding site" evidence="12">
    <location>
        <begin position="296"/>
        <end position="298"/>
    </location>
    <ligand>
        <name>ATP</name>
        <dbReference type="ChEBI" id="CHEBI:30616"/>
    </ligand>
</feature>
<evidence type="ECO:0000313" key="16">
    <source>
        <dbReference type="Proteomes" id="UP000617355"/>
    </source>
</evidence>
<dbReference type="InterPro" id="IPR045864">
    <property type="entry name" value="aa-tRNA-synth_II/BPL/LPL"/>
</dbReference>
<evidence type="ECO:0000256" key="4">
    <source>
        <dbReference type="ARBA" id="ARBA00022490"/>
    </source>
</evidence>
<evidence type="ECO:0000259" key="14">
    <source>
        <dbReference type="PROSITE" id="PS50862"/>
    </source>
</evidence>
<dbReference type="InterPro" id="IPR033729">
    <property type="entry name" value="SerRS_core"/>
</dbReference>
<evidence type="ECO:0000256" key="1">
    <source>
        <dbReference type="ARBA" id="ARBA00004496"/>
    </source>
</evidence>
<dbReference type="Gene3D" id="1.10.287.40">
    <property type="entry name" value="Serine-tRNA synthetase, tRNA binding domain"/>
    <property type="match status" value="1"/>
</dbReference>